<dbReference type="Gene3D" id="3.40.630.30">
    <property type="match status" value="1"/>
</dbReference>
<dbReference type="SMART" id="SM01006">
    <property type="entry name" value="AlcB"/>
    <property type="match status" value="1"/>
</dbReference>
<dbReference type="InterPro" id="IPR019432">
    <property type="entry name" value="Acyltransferase_MbtK/IucB-like"/>
</dbReference>
<dbReference type="GO" id="GO:0016410">
    <property type="term" value="F:N-acyltransferase activity"/>
    <property type="evidence" value="ECO:0007669"/>
    <property type="project" value="TreeGrafter"/>
</dbReference>
<dbReference type="STRING" id="915059.NH26_16655"/>
<keyword evidence="4" id="KW-1185">Reference proteome</keyword>
<dbReference type="Pfam" id="PF13523">
    <property type="entry name" value="Acetyltransf_8"/>
    <property type="match status" value="1"/>
</dbReference>
<proteinExistence type="predicted"/>
<feature type="domain" description="Acyltransferase MbtK/IucB-like conserved" evidence="2">
    <location>
        <begin position="33"/>
        <end position="79"/>
    </location>
</feature>
<dbReference type="OrthoDB" id="2989563at2"/>
<evidence type="ECO:0000256" key="1">
    <source>
        <dbReference type="ARBA" id="ARBA00004924"/>
    </source>
</evidence>
<dbReference type="SUPFAM" id="SSF55729">
    <property type="entry name" value="Acyl-CoA N-acyltransferases (Nat)"/>
    <property type="match status" value="1"/>
</dbReference>
<comment type="caution">
    <text evidence="3">The sequence shown here is derived from an EMBL/GenBank/DDBJ whole genome shotgun (WGS) entry which is preliminary data.</text>
</comment>
<comment type="pathway">
    <text evidence="1">Siderophore biosynthesis.</text>
</comment>
<reference evidence="3 4" key="1">
    <citation type="journal article" date="2012" name="Int. J. Syst. Evol. Microbiol.">
        <title>Flammeovirga pacifica sp. nov., isolated from deep-sea sediment.</title>
        <authorList>
            <person name="Xu H."/>
            <person name="Fu Y."/>
            <person name="Yang N."/>
            <person name="Ding Z."/>
            <person name="Lai Q."/>
            <person name="Zeng R."/>
        </authorList>
    </citation>
    <scope>NUCLEOTIDE SEQUENCE [LARGE SCALE GENOMIC DNA]</scope>
    <source>
        <strain evidence="4">DSM 24597 / LMG 26175 / WPAGA1</strain>
    </source>
</reference>
<name>A0A1S1Z3J6_FLAPC</name>
<gene>
    <name evidence="3" type="ORF">NH26_16655</name>
</gene>
<dbReference type="PANTHER" id="PTHR31438">
    <property type="entry name" value="LYSINE N-ACYLTRANSFERASE C17G9.06C-RELATED"/>
    <property type="match status" value="1"/>
</dbReference>
<dbReference type="InterPro" id="IPR016181">
    <property type="entry name" value="Acyl_CoA_acyltransferase"/>
</dbReference>
<sequence length="205" mass="24015">MIVKETKVPIIEWEEKASSYSKSIENYGTFSLRPFSFEKDLERLHQWVNLPYAKYWQLENSSIETVRRTYQEIIDGGSTAVLMGEFNGKTSFLMELYYVPEDRVNEHFSADINDYGFHILVGPSETPVKGFTANIFSFIMEFMFSHKKVERIVVEPDVENEKIHTLNKKAGFKYQKMISFPEKEAYLAFCTRNDFHISEVFQLAL</sequence>
<accession>A0A1S1Z3J6</accession>
<dbReference type="AlphaFoldDB" id="A0A1S1Z3J6"/>
<dbReference type="Proteomes" id="UP000179797">
    <property type="component" value="Unassembled WGS sequence"/>
</dbReference>
<dbReference type="EMBL" id="JRYR02000001">
    <property type="protein sequence ID" value="OHX67850.1"/>
    <property type="molecule type" value="Genomic_DNA"/>
</dbReference>
<evidence type="ECO:0000313" key="4">
    <source>
        <dbReference type="Proteomes" id="UP000179797"/>
    </source>
</evidence>
<evidence type="ECO:0000313" key="3">
    <source>
        <dbReference type="EMBL" id="OHX67850.1"/>
    </source>
</evidence>
<dbReference type="GO" id="GO:0019290">
    <property type="term" value="P:siderophore biosynthetic process"/>
    <property type="evidence" value="ECO:0007669"/>
    <property type="project" value="InterPro"/>
</dbReference>
<protein>
    <recommendedName>
        <fullName evidence="2">Acyltransferase MbtK/IucB-like conserved domain-containing protein</fullName>
    </recommendedName>
</protein>
<dbReference type="RefSeq" id="WP_052431832.1">
    <property type="nucleotide sequence ID" value="NZ_JRYR02000001.1"/>
</dbReference>
<dbReference type="PANTHER" id="PTHR31438:SF1">
    <property type="entry name" value="LYSINE N-ACYLTRANSFERASE C17G9.06C-RELATED"/>
    <property type="match status" value="1"/>
</dbReference>
<evidence type="ECO:0000259" key="2">
    <source>
        <dbReference type="SMART" id="SM01006"/>
    </source>
</evidence>
<organism evidence="3 4">
    <name type="scientific">Flammeovirga pacifica</name>
    <dbReference type="NCBI Taxonomy" id="915059"/>
    <lineage>
        <taxon>Bacteria</taxon>
        <taxon>Pseudomonadati</taxon>
        <taxon>Bacteroidota</taxon>
        <taxon>Cytophagia</taxon>
        <taxon>Cytophagales</taxon>
        <taxon>Flammeovirgaceae</taxon>
        <taxon>Flammeovirga</taxon>
    </lineage>
</organism>